<sequence>VAICANRIPFLRLNGRGAGDGKDSSFSRGGPRKHPEASCQHLQGQAAPSSRRARHHLRNATPTPIVLRKRLEERAHCAVMLCVCVCVCVCSQPCVLYIFVLPPPCQAAVTNSRVHFNQFPPTDMRVLMRVL</sequence>
<keyword evidence="2" id="KW-0812">Transmembrane</keyword>
<proteinExistence type="predicted"/>
<evidence type="ECO:0000313" key="3">
    <source>
        <dbReference type="Ensembl" id="ENSGACP00000007754.1"/>
    </source>
</evidence>
<feature type="region of interest" description="Disordered" evidence="1">
    <location>
        <begin position="18"/>
        <end position="59"/>
    </location>
</feature>
<dbReference type="Ensembl" id="ENSGACT00000007773.1">
    <property type="protein sequence ID" value="ENSGACP00000007754.1"/>
    <property type="gene ID" value="ENSGACG00000005872.1"/>
</dbReference>
<evidence type="ECO:0000256" key="1">
    <source>
        <dbReference type="SAM" id="MobiDB-lite"/>
    </source>
</evidence>
<dbReference type="AlphaFoldDB" id="G3NQY8"/>
<dbReference type="InParanoid" id="G3NQY8"/>
<keyword evidence="2" id="KW-1133">Transmembrane helix</keyword>
<feature type="transmembrane region" description="Helical" evidence="2">
    <location>
        <begin position="77"/>
        <end position="100"/>
    </location>
</feature>
<name>G3NQY8_GASAC</name>
<evidence type="ECO:0000256" key="2">
    <source>
        <dbReference type="SAM" id="Phobius"/>
    </source>
</evidence>
<organism evidence="3">
    <name type="scientific">Gasterosteus aculeatus</name>
    <name type="common">Three-spined stickleback</name>
    <dbReference type="NCBI Taxonomy" id="69293"/>
    <lineage>
        <taxon>Eukaryota</taxon>
        <taxon>Metazoa</taxon>
        <taxon>Chordata</taxon>
        <taxon>Craniata</taxon>
        <taxon>Vertebrata</taxon>
        <taxon>Euteleostomi</taxon>
        <taxon>Actinopterygii</taxon>
        <taxon>Neopterygii</taxon>
        <taxon>Teleostei</taxon>
        <taxon>Neoteleostei</taxon>
        <taxon>Acanthomorphata</taxon>
        <taxon>Eupercaria</taxon>
        <taxon>Perciformes</taxon>
        <taxon>Cottioidei</taxon>
        <taxon>Gasterosteales</taxon>
        <taxon>Gasterosteidae</taxon>
        <taxon>Gasterosteus</taxon>
    </lineage>
</organism>
<keyword evidence="2" id="KW-0472">Membrane</keyword>
<reference evidence="3" key="2">
    <citation type="submission" date="2024-04" db="UniProtKB">
        <authorList>
            <consortium name="Ensembl"/>
        </authorList>
    </citation>
    <scope>IDENTIFICATION</scope>
</reference>
<protein>
    <submittedName>
        <fullName evidence="3">Uncharacterized protein</fullName>
    </submittedName>
</protein>
<accession>G3NQY8</accession>
<reference evidence="3" key="1">
    <citation type="submission" date="2006-01" db="EMBL/GenBank/DDBJ databases">
        <authorList>
            <person name="Lindblad-Toh K."/>
            <person name="Mauceli E."/>
            <person name="Grabherr M."/>
            <person name="Chang J.L."/>
            <person name="Lander E.S."/>
        </authorList>
    </citation>
    <scope>NUCLEOTIDE SEQUENCE [LARGE SCALE GENOMIC DNA]</scope>
</reference>